<evidence type="ECO:0000256" key="3">
    <source>
        <dbReference type="ARBA" id="ARBA00022592"/>
    </source>
</evidence>
<feature type="transmembrane region" description="Helical" evidence="7">
    <location>
        <begin position="47"/>
        <end position="66"/>
    </location>
</feature>
<feature type="transmembrane region" description="Helical" evidence="7">
    <location>
        <begin position="189"/>
        <end position="209"/>
    </location>
</feature>
<feature type="compositionally biased region" description="Basic and acidic residues" evidence="8">
    <location>
        <begin position="281"/>
        <end position="292"/>
    </location>
</feature>
<comment type="similarity">
    <text evidence="7">Belongs to the inorganic phosphate transporter (PiT) (TC 2.A.20) family.</text>
</comment>
<dbReference type="AlphaFoldDB" id="A0A2P6TFN7"/>
<keyword evidence="10" id="KW-1185">Reference proteome</keyword>
<dbReference type="PANTHER" id="PTHR11101:SF96">
    <property type="entry name" value="PHOSPHATE TRANSPORTER"/>
    <property type="match status" value="1"/>
</dbReference>
<evidence type="ECO:0000313" key="10">
    <source>
        <dbReference type="Proteomes" id="UP000239899"/>
    </source>
</evidence>
<dbReference type="GO" id="GO:0005315">
    <property type="term" value="F:phosphate transmembrane transporter activity"/>
    <property type="evidence" value="ECO:0007669"/>
    <property type="project" value="InterPro"/>
</dbReference>
<dbReference type="SUPFAM" id="SSF103501">
    <property type="entry name" value="Respiratory nitrate reductase 1 gamma chain"/>
    <property type="match status" value="1"/>
</dbReference>
<keyword evidence="5 7" id="KW-1133">Transmembrane helix</keyword>
<keyword evidence="2 7" id="KW-0813">Transport</keyword>
<dbReference type="GO" id="GO:0035435">
    <property type="term" value="P:phosphate ion transmembrane transport"/>
    <property type="evidence" value="ECO:0007669"/>
    <property type="project" value="TreeGrafter"/>
</dbReference>
<comment type="function">
    <text evidence="7">Sodium-phosphate symporter.</text>
</comment>
<evidence type="ECO:0000256" key="4">
    <source>
        <dbReference type="ARBA" id="ARBA00022692"/>
    </source>
</evidence>
<dbReference type="PANTHER" id="PTHR11101">
    <property type="entry name" value="PHOSPHATE TRANSPORTER"/>
    <property type="match status" value="1"/>
</dbReference>
<feature type="transmembrane region" description="Helical" evidence="7">
    <location>
        <begin position="229"/>
        <end position="249"/>
    </location>
</feature>
<evidence type="ECO:0000256" key="2">
    <source>
        <dbReference type="ARBA" id="ARBA00022448"/>
    </source>
</evidence>
<dbReference type="EMBL" id="LHPG02000018">
    <property type="protein sequence ID" value="PRW32920.1"/>
    <property type="molecule type" value="Genomic_DNA"/>
</dbReference>
<feature type="transmembrane region" description="Helical" evidence="7">
    <location>
        <begin position="489"/>
        <end position="512"/>
    </location>
</feature>
<feature type="transmembrane region" description="Helical" evidence="7">
    <location>
        <begin position="118"/>
        <end position="137"/>
    </location>
</feature>
<name>A0A2P6TFN7_CHLSO</name>
<evidence type="ECO:0000256" key="6">
    <source>
        <dbReference type="ARBA" id="ARBA00023136"/>
    </source>
</evidence>
<accession>A0A2P6TFN7</accession>
<protein>
    <recommendedName>
        <fullName evidence="7">Phosphate transporter</fullName>
    </recommendedName>
</protein>
<gene>
    <name evidence="9" type="ORF">C2E21_8067</name>
</gene>
<dbReference type="InterPro" id="IPR036197">
    <property type="entry name" value="NarG-like_sf"/>
</dbReference>
<feature type="region of interest" description="Disordered" evidence="8">
    <location>
        <begin position="262"/>
        <end position="302"/>
    </location>
</feature>
<feature type="transmembrane region" description="Helical" evidence="7">
    <location>
        <begin position="6"/>
        <end position="26"/>
    </location>
</feature>
<dbReference type="OrthoDB" id="260807at2759"/>
<proteinExistence type="inferred from homology"/>
<feature type="transmembrane region" description="Helical" evidence="7">
    <location>
        <begin position="157"/>
        <end position="177"/>
    </location>
</feature>
<feature type="transmembrane region" description="Helical" evidence="7">
    <location>
        <begin position="438"/>
        <end position="456"/>
    </location>
</feature>
<keyword evidence="6 7" id="KW-0472">Membrane</keyword>
<evidence type="ECO:0000256" key="8">
    <source>
        <dbReference type="SAM" id="MobiDB-lite"/>
    </source>
</evidence>
<comment type="caution">
    <text evidence="9">The sequence shown here is derived from an EMBL/GenBank/DDBJ whole genome shotgun (WGS) entry which is preliminary data.</text>
</comment>
<organism evidence="9 10">
    <name type="scientific">Chlorella sorokiniana</name>
    <name type="common">Freshwater green alga</name>
    <dbReference type="NCBI Taxonomy" id="3076"/>
    <lineage>
        <taxon>Eukaryota</taxon>
        <taxon>Viridiplantae</taxon>
        <taxon>Chlorophyta</taxon>
        <taxon>core chlorophytes</taxon>
        <taxon>Trebouxiophyceae</taxon>
        <taxon>Chlorellales</taxon>
        <taxon>Chlorellaceae</taxon>
        <taxon>Chlorella clade</taxon>
        <taxon>Chlorella</taxon>
    </lineage>
</organism>
<dbReference type="GO" id="GO:0016020">
    <property type="term" value="C:membrane"/>
    <property type="evidence" value="ECO:0007669"/>
    <property type="project" value="UniProtKB-SubCell"/>
</dbReference>
<dbReference type="Pfam" id="PF01384">
    <property type="entry name" value="PHO4"/>
    <property type="match status" value="1"/>
</dbReference>
<feature type="transmembrane region" description="Helical" evidence="7">
    <location>
        <begin position="398"/>
        <end position="417"/>
    </location>
</feature>
<feature type="transmembrane region" description="Helical" evidence="7">
    <location>
        <begin position="86"/>
        <end position="106"/>
    </location>
</feature>
<reference evidence="9 10" key="1">
    <citation type="journal article" date="2018" name="Plant J.">
        <title>Genome sequences of Chlorella sorokiniana UTEX 1602 and Micractinium conductrix SAG 241.80: implications to maltose excretion by a green alga.</title>
        <authorList>
            <person name="Arriola M.B."/>
            <person name="Velmurugan N."/>
            <person name="Zhang Y."/>
            <person name="Plunkett M.H."/>
            <person name="Hondzo H."/>
            <person name="Barney B.M."/>
        </authorList>
    </citation>
    <scope>NUCLEOTIDE SEQUENCE [LARGE SCALE GENOMIC DNA]</scope>
    <source>
        <strain evidence="10">UTEX 1602</strain>
    </source>
</reference>
<keyword evidence="4 7" id="KW-0812">Transmembrane</keyword>
<evidence type="ECO:0000256" key="5">
    <source>
        <dbReference type="ARBA" id="ARBA00022989"/>
    </source>
</evidence>
<dbReference type="STRING" id="3076.A0A2P6TFN7"/>
<evidence type="ECO:0000256" key="7">
    <source>
        <dbReference type="RuleBase" id="RU363058"/>
    </source>
</evidence>
<keyword evidence="3 7" id="KW-0592">Phosphate transport</keyword>
<dbReference type="Proteomes" id="UP000239899">
    <property type="component" value="Unassembled WGS sequence"/>
</dbReference>
<evidence type="ECO:0000256" key="1">
    <source>
        <dbReference type="ARBA" id="ARBA00004141"/>
    </source>
</evidence>
<comment type="subcellular location">
    <subcellularLocation>
        <location evidence="1 7">Membrane</location>
        <topology evidence="1 7">Multi-pass membrane protein</topology>
    </subcellularLocation>
</comment>
<dbReference type="InterPro" id="IPR001204">
    <property type="entry name" value="Phos_transporter"/>
</dbReference>
<sequence length="599" mass="63702">MVYGAVTWIFACATVVSVFVAYGIGANDVANAFGSSVGAKALTMKQALVVAAICEFGGSVLMGAGVVGTVRKGIADLSYYTSSPDIFAYGMLCAMMATGIWLLIATFWELPVSTTHSIVGAIIGMTMVSAGPDAVIWSSSKDTFPYIGGVASLCLSWVFSPVLGALLAAFLFFWLRLLVLRHENAYQRAFYVLPVFVGATFFMITIFIIKEGGSRFNWENTPYSKACWIAAIVGAGTALISIGWQIWVVKRKVQQDLEEKEAADAASQAGTMEAAPGSADGKAEEGSDDKEATPAPSDITTPHRLRDFRKSRVWSAVTHSANVNIHETIDTDAKVHAIHENAEVFDAKAEGVFKYLQVFTACANSFAHGSNDVANSIGPYAAIYAVWQTSSVSSEAEVPTWILVVGGAGIVLGLATYGYKIMRVLGVKMVKLTNSRGFIVEMSAAAIVIIGSRYGLPLSTTHTLVGAVTGVGLLEGKRGFNGTLLLRFFAGWVATLVVAAITAAAFTAQGIYAPNRGMDQQRYTTATYLTSTAWSVAQANNDTATLAWIQANLPNWNATSENWKPLLNLNMGIQAQQMALLNDSVPICNGSPAGNVCTA</sequence>
<evidence type="ECO:0000313" key="9">
    <source>
        <dbReference type="EMBL" id="PRW32920.1"/>
    </source>
</evidence>